<accession>A0A9N8LHI9</accession>
<evidence type="ECO:0000256" key="2">
    <source>
        <dbReference type="SAM" id="MobiDB-lite"/>
    </source>
</evidence>
<keyword evidence="4" id="KW-1185">Reference proteome</keyword>
<feature type="compositionally biased region" description="Polar residues" evidence="2">
    <location>
        <begin position="542"/>
        <end position="557"/>
    </location>
</feature>
<name>A0A9N8LHI9_9BASI</name>
<feature type="coiled-coil region" evidence="1">
    <location>
        <begin position="40"/>
        <end position="67"/>
    </location>
</feature>
<feature type="region of interest" description="Disordered" evidence="2">
    <location>
        <begin position="787"/>
        <end position="823"/>
    </location>
</feature>
<feature type="compositionally biased region" description="Acidic residues" evidence="2">
    <location>
        <begin position="788"/>
        <end position="806"/>
    </location>
</feature>
<evidence type="ECO:0000256" key="1">
    <source>
        <dbReference type="SAM" id="Coils"/>
    </source>
</evidence>
<dbReference type="InterPro" id="IPR007528">
    <property type="entry name" value="RINT1_Tip20"/>
</dbReference>
<sequence>MTNSSGSLSGALSAVPSRSALQQHAASALSLTASLTLPSAAQLATLLAQAEQRSSQASRNQQHAKQQVLAHLQLTSQEDRALGQTLAALPDQINSADEAILALSSPAVLALEQSLLAQLQARTKLQTARDYFHLLASAEDLRVQALNTTHSDGRNALRALSKLAHLSDQAEDVLQDARIRGLSFIRAQRDFAFHELRKRAITKLRSACEEAGWSPASASAGTASSEPNGKPPIRRLDADPGVQAAWKDLCRFQRTAEKLHLMPCATAPLLQTDSLSEVEEEQPKDSAEVQVQSSAPRPGSAEYVPLLAVTVLLDVLLLRFRYHFDSSRPSNRLDKPEWYLSHILGLVRAYGLESDLFRPGTGSVARLCALGGWGRAHGVVPSKTSKGNGIPEKMLDTGAELLHGLLVPLRAKLVASMPLLLPHPPLLAHTISEYIIFDDALRTTYPPSNLSQPDTARGPALSLADQVLNNSDWFAAWLEGERAHAEERLDEILNAGDAWAIQAADGVEDEEDALVGGRRGGEELASGPVQRFPTQPTTTTTKGAQESTNATGSRTTSTFKTVRSAQQIIELLDSIQDRASPLPLLTHRLAFFARIQLPLLRAYADRLTRSLDAFESLSHAFARAMPGAIEGVNLAVAGAGGANVSVGGGVDLSSGGGGNGVGDVDMVKGLRGLGRLLKAHLSAAYIVDTLTSYNETPYFLSLSSELRQTDEGRKLGVELAVAEDEAEEAELDKASLVSLLRKSLRRQGNYGSGVDIRGRGAEFVAAAGAKIRSRNALKPYSYRRWDEGQIEEEDEDNDNDEDEEDEKPARVKTTTGPREGIPTPSLLPALTLLSTHLGHLLPALPPHYALPVYRSIAGTLSTAIVDRVVMSGGAHRFTYAGGQRFARDVEGGWFGVISDLMHTYGGRALSSSPSARLEAAQEAMGRRPRAAWRELEGVGKLLSLPPTLPGAGEKRWTLERTTRALFEEDGGDGDGEDGW</sequence>
<dbReference type="GO" id="GO:0006888">
    <property type="term" value="P:endoplasmic reticulum to Golgi vesicle-mediated transport"/>
    <property type="evidence" value="ECO:0007669"/>
    <property type="project" value="InterPro"/>
</dbReference>
<proteinExistence type="predicted"/>
<reference evidence="3 4" key="1">
    <citation type="submission" date="2020-10" db="EMBL/GenBank/DDBJ databases">
        <authorList>
            <person name="Sedaghatjoo S."/>
        </authorList>
    </citation>
    <scope>NUCLEOTIDE SEQUENCE [LARGE SCALE GENOMIC DNA]</scope>
    <source>
        <strain evidence="3 4">LLFL</strain>
    </source>
</reference>
<feature type="region of interest" description="Disordered" evidence="2">
    <location>
        <begin position="275"/>
        <end position="298"/>
    </location>
</feature>
<dbReference type="GO" id="GO:0070939">
    <property type="term" value="C:Dsl1/NZR complex"/>
    <property type="evidence" value="ECO:0007669"/>
    <property type="project" value="InterPro"/>
</dbReference>
<feature type="compositionally biased region" description="Low complexity" evidence="2">
    <location>
        <begin position="215"/>
        <end position="225"/>
    </location>
</feature>
<dbReference type="GO" id="GO:0006890">
    <property type="term" value="P:retrograde vesicle-mediated transport, Golgi to endoplasmic reticulum"/>
    <property type="evidence" value="ECO:0007669"/>
    <property type="project" value="InterPro"/>
</dbReference>
<comment type="caution">
    <text evidence="3">The sequence shown here is derived from an EMBL/GenBank/DDBJ whole genome shotgun (WGS) entry which is preliminary data.</text>
</comment>
<feature type="region of interest" description="Disordered" evidence="2">
    <location>
        <begin position="215"/>
        <end position="237"/>
    </location>
</feature>
<feature type="region of interest" description="Disordered" evidence="2">
    <location>
        <begin position="511"/>
        <end position="557"/>
    </location>
</feature>
<dbReference type="Pfam" id="PF04437">
    <property type="entry name" value="RINT1_TIP1"/>
    <property type="match status" value="2"/>
</dbReference>
<dbReference type="AlphaFoldDB" id="A0A9N8LHI9"/>
<feature type="non-terminal residue" evidence="3">
    <location>
        <position position="979"/>
    </location>
</feature>
<dbReference type="PROSITE" id="PS51386">
    <property type="entry name" value="RINT1_TIP20"/>
    <property type="match status" value="1"/>
</dbReference>
<dbReference type="Proteomes" id="UP000836404">
    <property type="component" value="Unassembled WGS sequence"/>
</dbReference>
<keyword evidence="1" id="KW-0175">Coiled coil</keyword>
<organism evidence="3 4">
    <name type="scientific">Tilletia laevis</name>
    <dbReference type="NCBI Taxonomy" id="157183"/>
    <lineage>
        <taxon>Eukaryota</taxon>
        <taxon>Fungi</taxon>
        <taxon>Dikarya</taxon>
        <taxon>Basidiomycota</taxon>
        <taxon>Ustilaginomycotina</taxon>
        <taxon>Exobasidiomycetes</taxon>
        <taxon>Tilletiales</taxon>
        <taxon>Tilletiaceae</taxon>
        <taxon>Tilletia</taxon>
    </lineage>
</organism>
<dbReference type="EMBL" id="CAJHJF010001652">
    <property type="protein sequence ID" value="CAD6920241.1"/>
    <property type="molecule type" value="Genomic_DNA"/>
</dbReference>
<gene>
    <name evidence="3" type="ORF">JKILLFL_G4163</name>
</gene>
<evidence type="ECO:0000313" key="4">
    <source>
        <dbReference type="Proteomes" id="UP000836404"/>
    </source>
</evidence>
<dbReference type="PANTHER" id="PTHR13520:SF0">
    <property type="entry name" value="RAD50-INTERACTING PROTEIN 1"/>
    <property type="match status" value="1"/>
</dbReference>
<dbReference type="PANTHER" id="PTHR13520">
    <property type="entry name" value="RAD50-INTERACTING PROTEIN 1 RINT-1"/>
    <property type="match status" value="1"/>
</dbReference>
<evidence type="ECO:0000313" key="3">
    <source>
        <dbReference type="EMBL" id="CAD6920241.1"/>
    </source>
</evidence>
<protein>
    <submittedName>
        <fullName evidence="3">Uncharacterized protein</fullName>
    </submittedName>
</protein>
<dbReference type="GO" id="GO:0060628">
    <property type="term" value="P:regulation of ER to Golgi vesicle-mediated transport"/>
    <property type="evidence" value="ECO:0007669"/>
    <property type="project" value="TreeGrafter"/>
</dbReference>